<dbReference type="Pfam" id="PF23597">
    <property type="entry name" value="KIAA0319_N"/>
    <property type="match status" value="1"/>
</dbReference>
<keyword evidence="2" id="KW-0472">Membrane</keyword>
<evidence type="ECO:0000313" key="6">
    <source>
        <dbReference type="EMBL" id="CAG9788737.1"/>
    </source>
</evidence>
<proteinExistence type="predicted"/>
<keyword evidence="4" id="KW-0732">Signal</keyword>
<accession>A0A9N9R3K6</accession>
<reference evidence="6" key="2">
    <citation type="submission" date="2022-10" db="EMBL/GenBank/DDBJ databases">
        <authorList>
            <consortium name="ENA_rothamsted_submissions"/>
            <consortium name="culmorum"/>
            <person name="King R."/>
        </authorList>
    </citation>
    <scope>NUCLEOTIDE SEQUENCE</scope>
</reference>
<dbReference type="PROSITE" id="PS50986">
    <property type="entry name" value="MANSC"/>
    <property type="match status" value="1"/>
</dbReference>
<dbReference type="GO" id="GO:0031410">
    <property type="term" value="C:cytoplasmic vesicle"/>
    <property type="evidence" value="ECO:0007669"/>
    <property type="project" value="TreeGrafter"/>
</dbReference>
<feature type="chain" id="PRO_5040360324" description="MANSC domain-containing protein" evidence="4">
    <location>
        <begin position="25"/>
        <end position="318"/>
    </location>
</feature>
<dbReference type="GO" id="GO:0001764">
    <property type="term" value="P:neuron migration"/>
    <property type="evidence" value="ECO:0007669"/>
    <property type="project" value="TreeGrafter"/>
</dbReference>
<feature type="signal peptide" evidence="4">
    <location>
        <begin position="1"/>
        <end position="24"/>
    </location>
</feature>
<organism evidence="6 7">
    <name type="scientific">Diatraea saccharalis</name>
    <name type="common">sugarcane borer</name>
    <dbReference type="NCBI Taxonomy" id="40085"/>
    <lineage>
        <taxon>Eukaryota</taxon>
        <taxon>Metazoa</taxon>
        <taxon>Ecdysozoa</taxon>
        <taxon>Arthropoda</taxon>
        <taxon>Hexapoda</taxon>
        <taxon>Insecta</taxon>
        <taxon>Pterygota</taxon>
        <taxon>Neoptera</taxon>
        <taxon>Endopterygota</taxon>
        <taxon>Lepidoptera</taxon>
        <taxon>Glossata</taxon>
        <taxon>Ditrysia</taxon>
        <taxon>Pyraloidea</taxon>
        <taxon>Crambidae</taxon>
        <taxon>Crambinae</taxon>
        <taxon>Diatraea</taxon>
    </lineage>
</organism>
<dbReference type="PANTHER" id="PTHR46182:SF2">
    <property type="entry name" value="FI19480P1"/>
    <property type="match status" value="1"/>
</dbReference>
<keyword evidence="3" id="KW-0325">Glycoprotein</keyword>
<sequence>MSNLNPCISFIILLLAINVKTSLSQFNKPWNDKYESNKCPKLYPKNFVNYAPAGNITAGNYSEKTELKGLRQCVMACCLSDSCNIVFIVEARCFHVECVSDEMCLPFPRVGTKKWQAHVSMILVKPVLLSENWSDILDQSSYAEMNNNYSPEDDSLYSPYTSHRNDILTEDDDTSFLSHFLNNLPSIEEDEVRTFDKYRDNNDSDMIMEATNYLDKVPCDVGANDCPFNSECIPLGIKPNNGICKCVLGTEENAQGACIQIIRPYAKGPTIPLDSIKKSDDIPDIKSDDTKMDISTPKTIQNLTVSVSDKQVSILLFV</sequence>
<dbReference type="OrthoDB" id="536372at2759"/>
<dbReference type="AlphaFoldDB" id="A0A9N9R3K6"/>
<gene>
    <name evidence="6" type="ORF">DIATSA_LOCUS6523</name>
</gene>
<protein>
    <recommendedName>
        <fullName evidence="5">MANSC domain-containing protein</fullName>
    </recommendedName>
</protein>
<feature type="domain" description="MANSC" evidence="5">
    <location>
        <begin position="43"/>
        <end position="115"/>
    </location>
</feature>
<keyword evidence="7" id="KW-1185">Reference proteome</keyword>
<dbReference type="GO" id="GO:0016020">
    <property type="term" value="C:membrane"/>
    <property type="evidence" value="ECO:0007669"/>
    <property type="project" value="UniProtKB-SubCell"/>
</dbReference>
<evidence type="ECO:0000256" key="2">
    <source>
        <dbReference type="ARBA" id="ARBA00023136"/>
    </source>
</evidence>
<evidence type="ECO:0000313" key="7">
    <source>
        <dbReference type="Proteomes" id="UP001153714"/>
    </source>
</evidence>
<evidence type="ECO:0000259" key="5">
    <source>
        <dbReference type="PROSITE" id="PS50986"/>
    </source>
</evidence>
<evidence type="ECO:0000256" key="3">
    <source>
        <dbReference type="ARBA" id="ARBA00023180"/>
    </source>
</evidence>
<name>A0A9N9R3K6_9NEOP</name>
<dbReference type="Proteomes" id="UP001153714">
    <property type="component" value="Chromosome 2"/>
</dbReference>
<evidence type="ECO:0000256" key="4">
    <source>
        <dbReference type="SAM" id="SignalP"/>
    </source>
</evidence>
<comment type="subcellular location">
    <subcellularLocation>
        <location evidence="1">Membrane</location>
    </subcellularLocation>
</comment>
<dbReference type="InterPro" id="IPR013980">
    <property type="entry name" value="MANSC_dom"/>
</dbReference>
<reference evidence="6" key="1">
    <citation type="submission" date="2021-12" db="EMBL/GenBank/DDBJ databases">
        <authorList>
            <person name="King R."/>
        </authorList>
    </citation>
    <scope>NUCLEOTIDE SEQUENCE</scope>
</reference>
<dbReference type="PANTHER" id="PTHR46182">
    <property type="entry name" value="FI19480P1"/>
    <property type="match status" value="1"/>
</dbReference>
<dbReference type="InterPro" id="IPR029865">
    <property type="entry name" value="KIAA0319-like"/>
</dbReference>
<dbReference type="EMBL" id="OU893333">
    <property type="protein sequence ID" value="CAG9788737.1"/>
    <property type="molecule type" value="Genomic_DNA"/>
</dbReference>
<evidence type="ECO:0000256" key="1">
    <source>
        <dbReference type="ARBA" id="ARBA00004370"/>
    </source>
</evidence>